<evidence type="ECO:0000313" key="3">
    <source>
        <dbReference type="Proteomes" id="UP000295573"/>
    </source>
</evidence>
<proteinExistence type="predicted"/>
<dbReference type="EMBL" id="SLWR01000008">
    <property type="protein sequence ID" value="TCO45499.1"/>
    <property type="molecule type" value="Genomic_DNA"/>
</dbReference>
<gene>
    <name evidence="2" type="ORF">EV646_108121</name>
</gene>
<keyword evidence="3" id="KW-1185">Reference proteome</keyword>
<dbReference type="InterPro" id="IPR021005">
    <property type="entry name" value="Znf_CGNR"/>
</dbReference>
<dbReference type="PANTHER" id="PTHR35525">
    <property type="entry name" value="BLL6575 PROTEIN"/>
    <property type="match status" value="1"/>
</dbReference>
<dbReference type="PANTHER" id="PTHR35525:SF3">
    <property type="entry name" value="BLL6575 PROTEIN"/>
    <property type="match status" value="1"/>
</dbReference>
<dbReference type="Pfam" id="PF11706">
    <property type="entry name" value="zf-CGNR"/>
    <property type="match status" value="1"/>
</dbReference>
<organism evidence="2 3">
    <name type="scientific">Kribbella antiqua</name>
    <dbReference type="NCBI Taxonomy" id="2512217"/>
    <lineage>
        <taxon>Bacteria</taxon>
        <taxon>Bacillati</taxon>
        <taxon>Actinomycetota</taxon>
        <taxon>Actinomycetes</taxon>
        <taxon>Propionibacteriales</taxon>
        <taxon>Kribbellaceae</taxon>
        <taxon>Kribbella</taxon>
    </lineage>
</organism>
<accession>A0A4R2INC3</accession>
<feature type="domain" description="Zinc finger CGNR" evidence="1">
    <location>
        <begin position="148"/>
        <end position="190"/>
    </location>
</feature>
<comment type="caution">
    <text evidence="2">The sequence shown here is derived from an EMBL/GenBank/DDBJ whole genome shotgun (WGS) entry which is preliminary data.</text>
</comment>
<dbReference type="OrthoDB" id="3531194at2"/>
<dbReference type="InterPro" id="IPR023286">
    <property type="entry name" value="ABATE_dom_sf"/>
</dbReference>
<reference evidence="2 3" key="1">
    <citation type="journal article" date="2015" name="Stand. Genomic Sci.">
        <title>Genomic Encyclopedia of Bacterial and Archaeal Type Strains, Phase III: the genomes of soil and plant-associated and newly described type strains.</title>
        <authorList>
            <person name="Whitman W.B."/>
            <person name="Woyke T."/>
            <person name="Klenk H.P."/>
            <person name="Zhou Y."/>
            <person name="Lilburn T.G."/>
            <person name="Beck B.J."/>
            <person name="De Vos P."/>
            <person name="Vandamme P."/>
            <person name="Eisen J.A."/>
            <person name="Garrity G."/>
            <person name="Hugenholtz P."/>
            <person name="Kyrpides N.C."/>
        </authorList>
    </citation>
    <scope>NUCLEOTIDE SEQUENCE [LARGE SCALE GENOMIC DNA]</scope>
    <source>
        <strain evidence="2 3">VKM Ac-2541</strain>
    </source>
</reference>
<name>A0A4R2INC3_9ACTN</name>
<evidence type="ECO:0000313" key="2">
    <source>
        <dbReference type="EMBL" id="TCO45499.1"/>
    </source>
</evidence>
<dbReference type="Proteomes" id="UP000295573">
    <property type="component" value="Unassembled WGS sequence"/>
</dbReference>
<dbReference type="SUPFAM" id="SSF160904">
    <property type="entry name" value="Jann2411-like"/>
    <property type="match status" value="1"/>
</dbReference>
<evidence type="ECO:0000259" key="1">
    <source>
        <dbReference type="Pfam" id="PF11706"/>
    </source>
</evidence>
<sequence length="195" mass="20431">MTGQVSFDSHTRSVLAAAVEYVNRLTPGHSGGAPFAAPADESQAVADSLVAIGYPQPAVRAADARRLASLAGRMRIVFEAAHTGDLDRAATEVNALLLDTNARPQLDRGRGKGWSLHFHGPNDELANGWAAGCAAGLAIALGSDLGGRLGVCAAPLCDRVFVDTSRNAQRRFCSPQCQSRAKAAAHRARQHPPTT</sequence>
<dbReference type="Gene3D" id="1.10.3300.10">
    <property type="entry name" value="Jann2411-like domain"/>
    <property type="match status" value="1"/>
</dbReference>
<protein>
    <submittedName>
        <fullName evidence="2">CGNR zinc finger protein</fullName>
    </submittedName>
</protein>
<dbReference type="InterPro" id="IPR010852">
    <property type="entry name" value="ABATE"/>
</dbReference>
<dbReference type="AlphaFoldDB" id="A0A4R2INC3"/>